<dbReference type="AlphaFoldDB" id="I3UQ24"/>
<keyword evidence="1" id="KW-1133">Transmembrane helix</keyword>
<dbReference type="Proteomes" id="UP000005268">
    <property type="component" value="Chromosome"/>
</dbReference>
<protein>
    <submittedName>
        <fullName evidence="2">Uncharacterized protein</fullName>
    </submittedName>
</protein>
<gene>
    <name evidence="2" type="ORF">YSA_01508</name>
</gene>
<evidence type="ECO:0000313" key="3">
    <source>
        <dbReference type="Proteomes" id="UP000005268"/>
    </source>
</evidence>
<organism evidence="2 3">
    <name type="scientific">Pseudomonas putida ND6</name>
    <dbReference type="NCBI Taxonomy" id="231023"/>
    <lineage>
        <taxon>Bacteria</taxon>
        <taxon>Pseudomonadati</taxon>
        <taxon>Pseudomonadota</taxon>
        <taxon>Gammaproteobacteria</taxon>
        <taxon>Pseudomonadales</taxon>
        <taxon>Pseudomonadaceae</taxon>
        <taxon>Pseudomonas</taxon>
    </lineage>
</organism>
<dbReference type="HOGENOM" id="CLU_127104_0_0_6"/>
<evidence type="ECO:0000256" key="1">
    <source>
        <dbReference type="SAM" id="Phobius"/>
    </source>
</evidence>
<dbReference type="KEGG" id="ppi:YSA_01508"/>
<reference evidence="2 3" key="1">
    <citation type="journal article" date="2012" name="J. Bacteriol.">
        <title>Complete Genome Sequence of the Naphthalene-Degrading Pseudomonas putida Strain ND6.</title>
        <authorList>
            <person name="Li S."/>
            <person name="Zhao H."/>
            <person name="Li Y."/>
            <person name="Niu S."/>
            <person name="Cai B."/>
        </authorList>
    </citation>
    <scope>NUCLEOTIDE SEQUENCE [LARGE SCALE GENOMIC DNA]</scope>
    <source>
        <strain evidence="2 3">ND6</strain>
    </source>
</reference>
<keyword evidence="1" id="KW-0472">Membrane</keyword>
<dbReference type="PATRIC" id="fig|231023.4.peg.722"/>
<name>I3UQ24_PSEPU</name>
<accession>I3UQ24</accession>
<sequence>MGTTDMTVLLVVSILALILSPLSWLRSSRKQSEQMKLRLEARRMGLAMQLAPQQWPHWLEKEPPSPCPQYHRARRRGHEDSFSFWQVSPGVWWNQWREPCEDPRFMGALSRLPASVYKVEADARMIALYWTERGDTAVLQDVAYALETLA</sequence>
<feature type="transmembrane region" description="Helical" evidence="1">
    <location>
        <begin position="6"/>
        <end position="25"/>
    </location>
</feature>
<keyword evidence="1" id="KW-0812">Transmembrane</keyword>
<proteinExistence type="predicted"/>
<evidence type="ECO:0000313" key="2">
    <source>
        <dbReference type="EMBL" id="AFK67595.1"/>
    </source>
</evidence>
<dbReference type="EMBL" id="CP003588">
    <property type="protein sequence ID" value="AFK67595.1"/>
    <property type="molecule type" value="Genomic_DNA"/>
</dbReference>